<dbReference type="InterPro" id="IPR035986">
    <property type="entry name" value="PKD_dom_sf"/>
</dbReference>
<protein>
    <submittedName>
        <fullName evidence="6">Por secretion system C-terminal sorting domain-containing protein</fullName>
    </submittedName>
</protein>
<dbReference type="PANTHER" id="PTHR36842">
    <property type="entry name" value="PROTEIN TOLB HOMOLOG"/>
    <property type="match status" value="1"/>
</dbReference>
<feature type="domain" description="PKD" evidence="5">
    <location>
        <begin position="428"/>
        <end position="490"/>
    </location>
</feature>
<dbReference type="Gene3D" id="2.60.120.290">
    <property type="entry name" value="Spermadhesin, CUB domain"/>
    <property type="match status" value="1"/>
</dbReference>
<feature type="domain" description="PKD" evidence="5">
    <location>
        <begin position="502"/>
        <end position="575"/>
    </location>
</feature>
<evidence type="ECO:0000313" key="6">
    <source>
        <dbReference type="EMBL" id="SNS46918.1"/>
    </source>
</evidence>
<keyword evidence="3" id="KW-0732">Signal</keyword>
<reference evidence="6 7" key="1">
    <citation type="submission" date="2017-06" db="EMBL/GenBank/DDBJ databases">
        <authorList>
            <person name="Kim H.J."/>
            <person name="Triplett B.A."/>
        </authorList>
    </citation>
    <scope>NUCLEOTIDE SEQUENCE [LARGE SCALE GENOMIC DNA]</scope>
    <source>
        <strain evidence="6 7">DSM 19307</strain>
    </source>
</reference>
<feature type="chain" id="PRO_5013099655" evidence="3">
    <location>
        <begin position="20"/>
        <end position="1288"/>
    </location>
</feature>
<feature type="domain" description="PKD" evidence="5">
    <location>
        <begin position="673"/>
        <end position="758"/>
    </location>
</feature>
<dbReference type="PROSITE" id="PS01180">
    <property type="entry name" value="CUB"/>
    <property type="match status" value="1"/>
</dbReference>
<dbReference type="Proteomes" id="UP000198393">
    <property type="component" value="Unassembled WGS sequence"/>
</dbReference>
<keyword evidence="1" id="KW-1015">Disulfide bond</keyword>
<dbReference type="CDD" id="cd00146">
    <property type="entry name" value="PKD"/>
    <property type="match status" value="8"/>
</dbReference>
<dbReference type="SMART" id="SM00042">
    <property type="entry name" value="CUB"/>
    <property type="match status" value="1"/>
</dbReference>
<evidence type="ECO:0000256" key="3">
    <source>
        <dbReference type="SAM" id="SignalP"/>
    </source>
</evidence>
<dbReference type="SUPFAM" id="SSF49299">
    <property type="entry name" value="PKD domain"/>
    <property type="match status" value="8"/>
</dbReference>
<sequence>MKKLIITLFFITLLLPSYAQVDTTFSTFAFAADLHDPFTGRITEIYSLLDENYRTHIAWVRDDQNTRDVMYSVYDNSSVQTYVVDDDISNEIKRYPTLVLDDNNRPHLAWFVKRDNDQSCCPSGNYAVMYAGDPDGDGNFEVKQVSTNPTDPTSNTATEYTDAYVNHSPAIFIDQNGGINVAYFSDTYASIGYEQYLIIATKSGSGWNYDEAIVMDGINIYSQDYPILPKRTGSNIVGGVLDISPDDLEIFYESGGAYALQTITNNPDHDVEHAQTFIDNSNTQHIFYTDNNVQTDLNTIYHYTIGVGTFSFIESIVLEQYVPSNFTYAAYDKVLDDFFFMYRGNYSGSEGAYAQRLSMPLSGGGRKEVDANFKSALGDRTFNVYNGFISHVTGSLSEDSIFVTTNVIPTSGPVTANFEPLSAEVNLGESVQFTDLSTGNPNEWSWTFEGGTPSSSSEQSPSVAYHTAGTYSVTLTVSNEGGSSNTKTVTEGITVIDPEAILTPEFTASDTLIEIGSSVTFTDNSNGSPTSWGWQFVGGTPSTSTEQNPTITYNSTGEFDVSLTVGNADSTATITEVGLINVIETVTADFSVDAEEVRPNADVTFSDLSSGNPTAWSWTFEGATPSTSNEQNPVVAYDSIGIYGVTLEVSNSTTSDVESKEGFITVTEFDGQLIIAFSADKTEVIKFQNVQFTDESIGSPSSWSWSFEGGTPSTSTEQNPSISYDSVGTFDVVLEVSNGDSTGTLTKTEYITVASDEELDPIFSADKQTVFIGDTVQFTDQSTGDPERWEWEFEGGNPGTSEVQNPSVVYEELGSYYVRLEIFQGNLQARDTQADFIQVVERPDSLEVDFTQDKTEITVGDSISFSDLSVGEPVEWNWEFPGGEPATSTDQNPVITYPEPGTYSVTLSISDTTTTQSITKEDLVFVKDTILIADFVADTTVIVIGQSVQFTDRSSGVVTSFEWHFEGGTPETSTLENPIVQYNQEGSFEVKLVVNDGQKTDTLIRSAFMQVYDPEGCDGMTTFTSSNGTFEDGSGPFEYAAYLDCSWLIAASGIESLALIFRDLHIGDGDTLNIYDGGDDQAELLVSYTNEELQESINYSSSNIVFITFKSDSVGLAGGWEILYEEALVADFSSDVLEVEAGNSVVFSNQSTGGFTELEWSFDGGSPETSTEENPSILYEEGGTYDVTLSIANELQFVSEAKSDYITVLDVSLGSDEVRLSYYPNPTRRYIYIKSEGFKTASIIDLSGNKLKTFSTNLLDLNELSSGSYIIQIETVGGDVINRRIVKK</sequence>
<feature type="compositionally biased region" description="Polar residues" evidence="2">
    <location>
        <begin position="711"/>
        <end position="720"/>
    </location>
</feature>
<organism evidence="6 7">
    <name type="scientific">Ekhidna lutea</name>
    <dbReference type="NCBI Taxonomy" id="447679"/>
    <lineage>
        <taxon>Bacteria</taxon>
        <taxon>Pseudomonadati</taxon>
        <taxon>Bacteroidota</taxon>
        <taxon>Cytophagia</taxon>
        <taxon>Cytophagales</taxon>
        <taxon>Reichenbachiellaceae</taxon>
        <taxon>Ekhidna</taxon>
    </lineage>
</organism>
<dbReference type="NCBIfam" id="TIGR04183">
    <property type="entry name" value="Por_Secre_tail"/>
    <property type="match status" value="1"/>
</dbReference>
<evidence type="ECO:0000259" key="4">
    <source>
        <dbReference type="PROSITE" id="PS01180"/>
    </source>
</evidence>
<dbReference type="Pfam" id="PF00431">
    <property type="entry name" value="CUB"/>
    <property type="match status" value="1"/>
</dbReference>
<dbReference type="InterPro" id="IPR000601">
    <property type="entry name" value="PKD_dom"/>
</dbReference>
<feature type="domain" description="PKD" evidence="5">
    <location>
        <begin position="1128"/>
        <end position="1213"/>
    </location>
</feature>
<dbReference type="InterPro" id="IPR000859">
    <property type="entry name" value="CUB_dom"/>
</dbReference>
<evidence type="ECO:0000256" key="2">
    <source>
        <dbReference type="SAM" id="MobiDB-lite"/>
    </source>
</evidence>
<dbReference type="InterPro" id="IPR022409">
    <property type="entry name" value="PKD/Chitinase_dom"/>
</dbReference>
<feature type="domain" description="PKD" evidence="5">
    <location>
        <begin position="602"/>
        <end position="652"/>
    </location>
</feature>
<dbReference type="SUPFAM" id="SSF49854">
    <property type="entry name" value="Spermadhesin, CUB domain"/>
    <property type="match status" value="1"/>
</dbReference>
<proteinExistence type="predicted"/>
<dbReference type="Pfam" id="PF18962">
    <property type="entry name" value="Por_Secre_tail"/>
    <property type="match status" value="1"/>
</dbReference>
<accession>A0A239ERN5</accession>
<dbReference type="Pfam" id="PF18911">
    <property type="entry name" value="PKD_4"/>
    <property type="match status" value="5"/>
</dbReference>
<gene>
    <name evidence="6" type="ORF">SAMN05421640_0277</name>
</gene>
<evidence type="ECO:0000313" key="7">
    <source>
        <dbReference type="Proteomes" id="UP000198393"/>
    </source>
</evidence>
<dbReference type="InterPro" id="IPR026444">
    <property type="entry name" value="Secre_tail"/>
</dbReference>
<dbReference type="Gene3D" id="2.60.40.10">
    <property type="entry name" value="Immunoglobulins"/>
    <property type="match status" value="8"/>
</dbReference>
<dbReference type="Pfam" id="PF00801">
    <property type="entry name" value="PKD"/>
    <property type="match status" value="3"/>
</dbReference>
<dbReference type="InterPro" id="IPR013783">
    <property type="entry name" value="Ig-like_fold"/>
</dbReference>
<dbReference type="InterPro" id="IPR035914">
    <property type="entry name" value="Sperma_CUB_dom_sf"/>
</dbReference>
<feature type="domain" description="PKD" evidence="5">
    <location>
        <begin position="759"/>
        <end position="822"/>
    </location>
</feature>
<feature type="domain" description="CUB" evidence="4">
    <location>
        <begin position="1017"/>
        <end position="1127"/>
    </location>
</feature>
<dbReference type="PANTHER" id="PTHR36842:SF1">
    <property type="entry name" value="PROTEIN TOLB"/>
    <property type="match status" value="1"/>
</dbReference>
<dbReference type="CDD" id="cd00041">
    <property type="entry name" value="CUB"/>
    <property type="match status" value="1"/>
</dbReference>
<feature type="region of interest" description="Disordered" evidence="2">
    <location>
        <begin position="698"/>
        <end position="720"/>
    </location>
</feature>
<dbReference type="EMBL" id="FZPD01000001">
    <property type="protein sequence ID" value="SNS46918.1"/>
    <property type="molecule type" value="Genomic_DNA"/>
</dbReference>
<feature type="domain" description="PKD" evidence="5">
    <location>
        <begin position="931"/>
        <end position="996"/>
    </location>
</feature>
<dbReference type="SMART" id="SM00089">
    <property type="entry name" value="PKD"/>
    <property type="match status" value="8"/>
</dbReference>
<name>A0A239ERN5_EKHLU</name>
<keyword evidence="7" id="KW-1185">Reference proteome</keyword>
<evidence type="ECO:0000259" key="5">
    <source>
        <dbReference type="PROSITE" id="PS50093"/>
    </source>
</evidence>
<feature type="signal peptide" evidence="3">
    <location>
        <begin position="1"/>
        <end position="19"/>
    </location>
</feature>
<dbReference type="PROSITE" id="PS50093">
    <property type="entry name" value="PKD"/>
    <property type="match status" value="8"/>
</dbReference>
<feature type="domain" description="PKD" evidence="5">
    <location>
        <begin position="846"/>
        <end position="931"/>
    </location>
</feature>
<dbReference type="OrthoDB" id="1521709at2"/>
<evidence type="ECO:0000256" key="1">
    <source>
        <dbReference type="ARBA" id="ARBA00023157"/>
    </source>
</evidence>
<dbReference type="RefSeq" id="WP_089355053.1">
    <property type="nucleotide sequence ID" value="NZ_FZPD01000001.1"/>
</dbReference>